<keyword evidence="4 6" id="KW-0378">Hydrolase</keyword>
<accession>A0A4R8MER6</accession>
<dbReference type="SUPFAM" id="SSF56601">
    <property type="entry name" value="beta-lactamase/transpeptidase-like"/>
    <property type="match status" value="1"/>
</dbReference>
<evidence type="ECO:0000256" key="4">
    <source>
        <dbReference type="ARBA" id="ARBA00022801"/>
    </source>
</evidence>
<feature type="binding site" evidence="6">
    <location>
        <position position="240"/>
    </location>
    <ligand>
        <name>substrate</name>
    </ligand>
</feature>
<protein>
    <recommendedName>
        <fullName evidence="3 6">Glutaminase</fullName>
        <ecNumber evidence="3 6">3.5.1.2</ecNumber>
    </recommendedName>
</protein>
<dbReference type="HAMAP" id="MF_00313">
    <property type="entry name" value="Glutaminase"/>
    <property type="match status" value="1"/>
</dbReference>
<dbReference type="GO" id="GO:0004359">
    <property type="term" value="F:glutaminase activity"/>
    <property type="evidence" value="ECO:0007669"/>
    <property type="project" value="UniProtKB-UniRule"/>
</dbReference>
<dbReference type="InterPro" id="IPR012338">
    <property type="entry name" value="Beta-lactam/transpept-like"/>
</dbReference>
<evidence type="ECO:0000256" key="6">
    <source>
        <dbReference type="HAMAP-Rule" id="MF_00313"/>
    </source>
</evidence>
<comment type="catalytic activity">
    <reaction evidence="5 6">
        <text>L-glutamine + H2O = L-glutamate + NH4(+)</text>
        <dbReference type="Rhea" id="RHEA:15889"/>
        <dbReference type="ChEBI" id="CHEBI:15377"/>
        <dbReference type="ChEBI" id="CHEBI:28938"/>
        <dbReference type="ChEBI" id="CHEBI:29985"/>
        <dbReference type="ChEBI" id="CHEBI:58359"/>
        <dbReference type="EC" id="3.5.1.2"/>
    </reaction>
</comment>
<feature type="binding site" evidence="6">
    <location>
        <position position="114"/>
    </location>
    <ligand>
        <name>substrate</name>
    </ligand>
</feature>
<dbReference type="InterPro" id="IPR015868">
    <property type="entry name" value="Glutaminase"/>
</dbReference>
<dbReference type="STRING" id="221126.SAMN04489722_10267"/>
<dbReference type="EMBL" id="SORL01000007">
    <property type="protein sequence ID" value="TDY63874.1"/>
    <property type="molecule type" value="Genomic_DNA"/>
</dbReference>
<dbReference type="Proteomes" id="UP000029643">
    <property type="component" value="Unassembled WGS sequence"/>
</dbReference>
<dbReference type="AlphaFoldDB" id="A0A090WRD3"/>
<evidence type="ECO:0000256" key="5">
    <source>
        <dbReference type="ARBA" id="ARBA00049534"/>
    </source>
</evidence>
<comment type="subunit">
    <text evidence="2 6">Homotetramer.</text>
</comment>
<keyword evidence="6" id="KW-0007">Acetylation</keyword>
<feature type="binding site" evidence="6">
    <location>
        <position position="165"/>
    </location>
    <ligand>
        <name>substrate</name>
    </ligand>
</feature>
<evidence type="ECO:0000313" key="7">
    <source>
        <dbReference type="EMBL" id="GAL77929.1"/>
    </source>
</evidence>
<evidence type="ECO:0000256" key="3">
    <source>
        <dbReference type="ARBA" id="ARBA00012918"/>
    </source>
</evidence>
<dbReference type="EMBL" id="BBNU01000001">
    <property type="protein sequence ID" value="GAL77929.1"/>
    <property type="molecule type" value="Genomic_DNA"/>
</dbReference>
<comment type="similarity">
    <text evidence="1 6">Belongs to the glutaminase family.</text>
</comment>
<feature type="binding site" evidence="6">
    <location>
        <position position="64"/>
    </location>
    <ligand>
        <name>substrate</name>
    </ligand>
</feature>
<feature type="binding site" evidence="6">
    <location>
        <position position="189"/>
    </location>
    <ligand>
        <name>substrate</name>
    </ligand>
</feature>
<feature type="binding site" evidence="6">
    <location>
        <position position="258"/>
    </location>
    <ligand>
        <name>substrate</name>
    </ligand>
</feature>
<accession>A0A090WRD3</accession>
<dbReference type="Gene3D" id="3.40.710.10">
    <property type="entry name" value="DD-peptidase/beta-lactamase superfamily"/>
    <property type="match status" value="1"/>
</dbReference>
<dbReference type="Pfam" id="PF04960">
    <property type="entry name" value="Glutaminase"/>
    <property type="match status" value="1"/>
</dbReference>
<evidence type="ECO:0000313" key="10">
    <source>
        <dbReference type="Proteomes" id="UP000294824"/>
    </source>
</evidence>
<proteinExistence type="inferred from homology"/>
<gene>
    <name evidence="6" type="primary">glsA</name>
    <name evidence="8" type="ORF">DFQ06_0768</name>
    <name evidence="7" type="ORF">JCM19274_5642</name>
</gene>
<organism evidence="7 9">
    <name type="scientific">Algibacter lectus</name>
    <dbReference type="NCBI Taxonomy" id="221126"/>
    <lineage>
        <taxon>Bacteria</taxon>
        <taxon>Pseudomonadati</taxon>
        <taxon>Bacteroidota</taxon>
        <taxon>Flavobacteriia</taxon>
        <taxon>Flavobacteriales</taxon>
        <taxon>Flavobacteriaceae</taxon>
        <taxon>Algibacter</taxon>
    </lineage>
</organism>
<reference evidence="8 10" key="2">
    <citation type="submission" date="2019-03" db="EMBL/GenBank/DDBJ databases">
        <title>Genomic Encyclopedia of Type Strains, Phase III (KMG-III): the genomes of soil and plant-associated and newly described type strains.</title>
        <authorList>
            <person name="Whitman W."/>
        </authorList>
    </citation>
    <scope>NUCLEOTIDE SEQUENCE [LARGE SCALE GENOMIC DNA]</scope>
    <source>
        <strain evidence="8 10">CECT 8301</strain>
    </source>
</reference>
<evidence type="ECO:0000313" key="9">
    <source>
        <dbReference type="Proteomes" id="UP000029643"/>
    </source>
</evidence>
<dbReference type="FunFam" id="3.40.710.10:FF:000005">
    <property type="entry name" value="Glutaminase"/>
    <property type="match status" value="1"/>
</dbReference>
<evidence type="ECO:0000256" key="1">
    <source>
        <dbReference type="ARBA" id="ARBA00011076"/>
    </source>
</evidence>
<keyword evidence="10" id="KW-1185">Reference proteome</keyword>
<dbReference type="RefSeq" id="WP_042495296.1">
    <property type="nucleotide sequence ID" value="NZ_BBNU01000001.1"/>
</dbReference>
<feature type="binding site" evidence="6">
    <location>
        <position position="158"/>
    </location>
    <ligand>
        <name>substrate</name>
    </ligand>
</feature>
<evidence type="ECO:0000256" key="2">
    <source>
        <dbReference type="ARBA" id="ARBA00011881"/>
    </source>
</evidence>
<dbReference type="PANTHER" id="PTHR12544:SF29">
    <property type="entry name" value="GLUTAMINASE"/>
    <property type="match status" value="1"/>
</dbReference>
<dbReference type="NCBIfam" id="TIGR03814">
    <property type="entry name" value="Gln_ase"/>
    <property type="match status" value="1"/>
</dbReference>
<comment type="caution">
    <text evidence="7">The sequence shown here is derived from an EMBL/GenBank/DDBJ whole genome shotgun (WGS) entry which is preliminary data.</text>
</comment>
<reference evidence="7 9" key="1">
    <citation type="journal article" date="2014" name="Genome Announc.">
        <title>Draft Genome Sequences of Marine Flavobacterium Algibacter lectus Strains SS8 and NR4.</title>
        <authorList>
            <person name="Takatani N."/>
            <person name="Nakanishi M."/>
            <person name="Meirelles P."/>
            <person name="Mino S."/>
            <person name="Suda W."/>
            <person name="Oshima K."/>
            <person name="Hattori M."/>
            <person name="Ohkuma M."/>
            <person name="Hosokawa M."/>
            <person name="Miyashita K."/>
            <person name="Thompson F.L."/>
            <person name="Niwa A."/>
            <person name="Sawabe T."/>
            <person name="Sawabe T."/>
        </authorList>
    </citation>
    <scope>NUCLEOTIDE SEQUENCE [LARGE SCALE GENOMIC DNA]</scope>
    <source>
        <strain evidence="7">JCM 19274</strain>
        <strain evidence="9">JCM19274</strain>
    </source>
</reference>
<sequence length="304" mass="33387">MLDFQAILESIQKNATEAPDKGAVATYIPELAHISKDNFGIHLRTSDGKSYGAGDFNKPFSIQSISKVLALSKAMSLIGENIWKRMDVEPSGHPFNQLALLEIENGIPRNPFINSGAIVIADILLSNLENPKEDFLNYVRDLTNDQTIEYNQAVADSEKRTGFKNYAAANLLKSFKNLDNPVNDVLDFYFQQCSLEMTCSQLTKTFSFLANKGTCMLDKVRLTETQAKRINAIMLTCGFYDEAGEFAFEVGLPGKSGVGGGIVALLPDNFTIATWSPGLNKKGNSKLGMLALEAFTTKTKLSIF</sequence>
<dbReference type="NCBIfam" id="NF002133">
    <property type="entry name" value="PRK00971.1-2"/>
    <property type="match status" value="1"/>
</dbReference>
<dbReference type="GO" id="GO:0006543">
    <property type="term" value="P:L-glutamine catabolic process"/>
    <property type="evidence" value="ECO:0007669"/>
    <property type="project" value="TreeGrafter"/>
</dbReference>
<evidence type="ECO:0000313" key="8">
    <source>
        <dbReference type="EMBL" id="TDY63874.1"/>
    </source>
</evidence>
<dbReference type="PANTHER" id="PTHR12544">
    <property type="entry name" value="GLUTAMINASE"/>
    <property type="match status" value="1"/>
</dbReference>
<name>A0A090WRD3_9FLAO</name>
<dbReference type="EC" id="3.5.1.2" evidence="3 6"/>
<dbReference type="Proteomes" id="UP000294824">
    <property type="component" value="Unassembled WGS sequence"/>
</dbReference>
<dbReference type="GO" id="GO:0006537">
    <property type="term" value="P:glutamate biosynthetic process"/>
    <property type="evidence" value="ECO:0007669"/>
    <property type="project" value="TreeGrafter"/>
</dbReference>